<name>A0A068RKM1_9FUNG</name>
<dbReference type="Proteomes" id="UP000027586">
    <property type="component" value="Unassembled WGS sequence"/>
</dbReference>
<evidence type="ECO:0000313" key="1">
    <source>
        <dbReference type="EMBL" id="CDH50275.1"/>
    </source>
</evidence>
<evidence type="ECO:0000313" key="2">
    <source>
        <dbReference type="Proteomes" id="UP000027586"/>
    </source>
</evidence>
<dbReference type="VEuPathDB" id="FungiDB:LCOR_01992.1"/>
<dbReference type="EMBL" id="CBTN010000006">
    <property type="protein sequence ID" value="CDH50275.1"/>
    <property type="molecule type" value="Genomic_DNA"/>
</dbReference>
<gene>
    <name evidence="1" type="ORF">LCOR_01992.1</name>
</gene>
<protein>
    <submittedName>
        <fullName evidence="1">Uncharacterized protein</fullName>
    </submittedName>
</protein>
<proteinExistence type="predicted"/>
<comment type="caution">
    <text evidence="1">The sequence shown here is derived from an EMBL/GenBank/DDBJ whole genome shotgun (WGS) entry which is preliminary data.</text>
</comment>
<dbReference type="AlphaFoldDB" id="A0A068RKM1"/>
<keyword evidence="2" id="KW-1185">Reference proteome</keyword>
<dbReference type="OrthoDB" id="10373257at2759"/>
<organism evidence="1 2">
    <name type="scientific">Lichtheimia corymbifera JMRC:FSU:9682</name>
    <dbReference type="NCBI Taxonomy" id="1263082"/>
    <lineage>
        <taxon>Eukaryota</taxon>
        <taxon>Fungi</taxon>
        <taxon>Fungi incertae sedis</taxon>
        <taxon>Mucoromycota</taxon>
        <taxon>Mucoromycotina</taxon>
        <taxon>Mucoromycetes</taxon>
        <taxon>Mucorales</taxon>
        <taxon>Lichtheimiaceae</taxon>
        <taxon>Lichtheimia</taxon>
    </lineage>
</organism>
<accession>A0A068RKM1</accession>
<sequence length="159" mass="17360">MYPRFARLAIGASASQVGKKLALVSAAGAFAYSYATECKNDVLYFTPRNANMVMLAKDNGSGTCNGMNVDPCRSVLVYFHADKVSLLLRSSDAIVTQISVSRLAVIELPVIVMVFHMDDPFALSCTIRIPRKISLSIFQVKRHCGALFSDACFHSLYAV</sequence>
<reference evidence="1" key="1">
    <citation type="submission" date="2013-08" db="EMBL/GenBank/DDBJ databases">
        <title>Gene expansion shapes genome architecture in the human pathogen Lichtheimia corymbifera: an evolutionary genomics analysis in the ancient terrestrial Mucorales (Mucoromycotina).</title>
        <authorList>
            <person name="Schwartze V.U."/>
            <person name="Winter S."/>
            <person name="Shelest E."/>
            <person name="Marcet-Houben M."/>
            <person name="Horn F."/>
            <person name="Wehner S."/>
            <person name="Hoffmann K."/>
            <person name="Riege K."/>
            <person name="Sammeth M."/>
            <person name="Nowrousian M."/>
            <person name="Valiante V."/>
            <person name="Linde J."/>
            <person name="Jacobsen I.D."/>
            <person name="Marz M."/>
            <person name="Brakhage A.A."/>
            <person name="Gabaldon T."/>
            <person name="Bocker S."/>
            <person name="Voigt K."/>
        </authorList>
    </citation>
    <scope>NUCLEOTIDE SEQUENCE [LARGE SCALE GENOMIC DNA]</scope>
    <source>
        <strain evidence="1">FSU 9682</strain>
    </source>
</reference>